<dbReference type="AlphaFoldDB" id="A0A5J9U212"/>
<sequence length="349" mass="38248">MRAGRHRHLLALEKHADEVMVAHGRASPPGRDSPLGAHRSRPRRRPRTRNPWRAARRSRQRETCGDSFRRHAPDPLVSFPASLTSAAAAAPALATSTAHATSSQYTPSPRRWSSVDALKDMGWSQSKDTGQEAVPLARMQRHSASLFLPDDRAALLLPDDLAPLSSSLPGDRAEDRCRAAPPPSPTTAAAPLLLPPRRPRRSRFFSSVPDDCRSAAPPPSPTTAPTPLLLLPLRRPQPALAVRELEHAHLLLLLPCIQQPFDPVFGDLIGRFENVSLSVSLFLFAFNKRIVPGLCISGSIMLMESTEVPETRHKEVSIPGFLEVGPPIREVSISTSQQLSEPIQYNSVM</sequence>
<feature type="region of interest" description="Disordered" evidence="1">
    <location>
        <begin position="166"/>
        <end position="193"/>
    </location>
</feature>
<feature type="compositionally biased region" description="Basic residues" evidence="1">
    <location>
        <begin position="38"/>
        <end position="59"/>
    </location>
</feature>
<dbReference type="Gramene" id="TVU17644">
    <property type="protein sequence ID" value="TVU17644"/>
    <property type="gene ID" value="EJB05_33692"/>
</dbReference>
<keyword evidence="3" id="KW-1185">Reference proteome</keyword>
<accession>A0A5J9U212</accession>
<feature type="non-terminal residue" evidence="2">
    <location>
        <position position="1"/>
    </location>
</feature>
<gene>
    <name evidence="2" type="ORF">EJB05_33692</name>
</gene>
<proteinExistence type="predicted"/>
<evidence type="ECO:0000313" key="2">
    <source>
        <dbReference type="EMBL" id="TVU17644.1"/>
    </source>
</evidence>
<feature type="compositionally biased region" description="Basic and acidic residues" evidence="1">
    <location>
        <begin position="60"/>
        <end position="71"/>
    </location>
</feature>
<dbReference type="Proteomes" id="UP000324897">
    <property type="component" value="Chromosome 7"/>
</dbReference>
<organism evidence="2 3">
    <name type="scientific">Eragrostis curvula</name>
    <name type="common">weeping love grass</name>
    <dbReference type="NCBI Taxonomy" id="38414"/>
    <lineage>
        <taxon>Eukaryota</taxon>
        <taxon>Viridiplantae</taxon>
        <taxon>Streptophyta</taxon>
        <taxon>Embryophyta</taxon>
        <taxon>Tracheophyta</taxon>
        <taxon>Spermatophyta</taxon>
        <taxon>Magnoliopsida</taxon>
        <taxon>Liliopsida</taxon>
        <taxon>Poales</taxon>
        <taxon>Poaceae</taxon>
        <taxon>PACMAD clade</taxon>
        <taxon>Chloridoideae</taxon>
        <taxon>Eragrostideae</taxon>
        <taxon>Eragrostidinae</taxon>
        <taxon>Eragrostis</taxon>
    </lineage>
</organism>
<protein>
    <submittedName>
        <fullName evidence="2">Uncharacterized protein</fullName>
    </submittedName>
</protein>
<reference evidence="2 3" key="1">
    <citation type="journal article" date="2019" name="Sci. Rep.">
        <title>A high-quality genome of Eragrostis curvula grass provides insights into Poaceae evolution and supports new strategies to enhance forage quality.</title>
        <authorList>
            <person name="Carballo J."/>
            <person name="Santos B.A.C.M."/>
            <person name="Zappacosta D."/>
            <person name="Garbus I."/>
            <person name="Selva J.P."/>
            <person name="Gallo C.A."/>
            <person name="Diaz A."/>
            <person name="Albertini E."/>
            <person name="Caccamo M."/>
            <person name="Echenique V."/>
        </authorList>
    </citation>
    <scope>NUCLEOTIDE SEQUENCE [LARGE SCALE GENOMIC DNA]</scope>
    <source>
        <strain evidence="3">cv. Victoria</strain>
        <tissue evidence="2">Leaf</tissue>
    </source>
</reference>
<feature type="region of interest" description="Disordered" evidence="1">
    <location>
        <begin position="24"/>
        <end position="71"/>
    </location>
</feature>
<evidence type="ECO:0000313" key="3">
    <source>
        <dbReference type="Proteomes" id="UP000324897"/>
    </source>
</evidence>
<name>A0A5J9U212_9POAL</name>
<comment type="caution">
    <text evidence="2">The sequence shown here is derived from an EMBL/GenBank/DDBJ whole genome shotgun (WGS) entry which is preliminary data.</text>
</comment>
<feature type="region of interest" description="Disordered" evidence="1">
    <location>
        <begin position="205"/>
        <end position="229"/>
    </location>
</feature>
<dbReference type="EMBL" id="RWGY01000029">
    <property type="protein sequence ID" value="TVU17644.1"/>
    <property type="molecule type" value="Genomic_DNA"/>
</dbReference>
<evidence type="ECO:0000256" key="1">
    <source>
        <dbReference type="SAM" id="MobiDB-lite"/>
    </source>
</evidence>